<dbReference type="Pfam" id="PF05258">
    <property type="entry name" value="DciA"/>
    <property type="match status" value="1"/>
</dbReference>
<dbReference type="PANTHER" id="PTHR36456:SF1">
    <property type="entry name" value="UPF0232 PROTEIN SCO3875"/>
    <property type="match status" value="1"/>
</dbReference>
<dbReference type="PANTHER" id="PTHR36456">
    <property type="entry name" value="UPF0232 PROTEIN SCO3875"/>
    <property type="match status" value="1"/>
</dbReference>
<gene>
    <name evidence="1" type="ORF">N47_Q17540</name>
</gene>
<evidence type="ECO:0008006" key="2">
    <source>
        <dbReference type="Google" id="ProtNLM"/>
    </source>
</evidence>
<organism evidence="1">
    <name type="scientific">uncultured Desulfobacterium sp</name>
    <dbReference type="NCBI Taxonomy" id="201089"/>
    <lineage>
        <taxon>Bacteria</taxon>
        <taxon>Pseudomonadati</taxon>
        <taxon>Thermodesulfobacteriota</taxon>
        <taxon>Desulfobacteria</taxon>
        <taxon>Desulfobacterales</taxon>
        <taxon>Desulfobacteriaceae</taxon>
        <taxon>Desulfobacterium</taxon>
        <taxon>environmental samples</taxon>
    </lineage>
</organism>
<dbReference type="InterPro" id="IPR007922">
    <property type="entry name" value="DciA-like"/>
</dbReference>
<name>E1YIN7_9BACT</name>
<sequence>MGNILGNILNKFRMELGFETENISGIWKNIVGEAIYKNTKPAGFKGQTLLVNVSGSVWMQELQYYKKDIISKLNNEFGKEMVRDIKFKIGAI</sequence>
<proteinExistence type="predicted"/>
<reference evidence="1" key="1">
    <citation type="journal article" date="2011" name="Environ. Microbiol.">
        <title>Genomic insights into the metabolic potential of the polycyclic aromatic hydrocarbon degrading sulfate-reducing Deltaproteobacterium N47.</title>
        <authorList>
            <person name="Bergmann F."/>
            <person name="Selesi D."/>
            <person name="Weinmaier T."/>
            <person name="Tischler P."/>
            <person name="Rattei T."/>
            <person name="Meckenstock R.U."/>
        </authorList>
    </citation>
    <scope>NUCLEOTIDE SEQUENCE</scope>
</reference>
<protein>
    <recommendedName>
        <fullName evidence="2">DUF721 domain-containing protein</fullName>
    </recommendedName>
</protein>
<dbReference type="AlphaFoldDB" id="E1YIN7"/>
<dbReference type="EMBL" id="FR695875">
    <property type="protein sequence ID" value="CBX30431.1"/>
    <property type="molecule type" value="Genomic_DNA"/>
</dbReference>
<accession>E1YIN7</accession>
<evidence type="ECO:0000313" key="1">
    <source>
        <dbReference type="EMBL" id="CBX30431.1"/>
    </source>
</evidence>